<dbReference type="eggNOG" id="COG1819">
    <property type="taxonomic scope" value="Bacteria"/>
</dbReference>
<dbReference type="InterPro" id="IPR050426">
    <property type="entry name" value="Glycosyltransferase_28"/>
</dbReference>
<dbReference type="GO" id="GO:0016758">
    <property type="term" value="F:hexosyltransferase activity"/>
    <property type="evidence" value="ECO:0007669"/>
    <property type="project" value="UniProtKB-ARBA"/>
</dbReference>
<name>U5EJ10_NOCAS</name>
<dbReference type="SUPFAM" id="SSF53756">
    <property type="entry name" value="UDP-Glycosyltransferase/glycogen phosphorylase"/>
    <property type="match status" value="1"/>
</dbReference>
<feature type="domain" description="Erythromycin biosynthesis protein CIII-like C-terminal" evidence="2">
    <location>
        <begin position="327"/>
        <end position="422"/>
    </location>
</feature>
<dbReference type="Gene3D" id="3.40.50.2000">
    <property type="entry name" value="Glycogen Phosphorylase B"/>
    <property type="match status" value="2"/>
</dbReference>
<dbReference type="OrthoDB" id="3253247at2"/>
<comment type="caution">
    <text evidence="3">The sequence shown here is derived from an EMBL/GenBank/DDBJ whole genome shotgun (WGS) entry which is preliminary data.</text>
</comment>
<gene>
    <name evidence="3" type="ORF">NCAST_32_08730</name>
</gene>
<feature type="region of interest" description="Disordered" evidence="1">
    <location>
        <begin position="226"/>
        <end position="270"/>
    </location>
</feature>
<dbReference type="Proteomes" id="UP000017048">
    <property type="component" value="Unassembled WGS sequence"/>
</dbReference>
<dbReference type="RefSeq" id="WP_019046844.1">
    <property type="nucleotide sequence ID" value="NZ_BAFO02000032.1"/>
</dbReference>
<dbReference type="AlphaFoldDB" id="U5EJ10"/>
<dbReference type="PANTHER" id="PTHR48050">
    <property type="entry name" value="STEROL 3-BETA-GLUCOSYLTRANSFERASE"/>
    <property type="match status" value="1"/>
</dbReference>
<dbReference type="Pfam" id="PF06722">
    <property type="entry name" value="EryCIII-like_C"/>
    <property type="match status" value="1"/>
</dbReference>
<evidence type="ECO:0000256" key="1">
    <source>
        <dbReference type="SAM" id="MobiDB-lite"/>
    </source>
</evidence>
<evidence type="ECO:0000259" key="2">
    <source>
        <dbReference type="Pfam" id="PF06722"/>
    </source>
</evidence>
<dbReference type="EMBL" id="BAFO02000032">
    <property type="protein sequence ID" value="GAD86386.1"/>
    <property type="molecule type" value="Genomic_DNA"/>
</dbReference>
<accession>U5EJ10</accession>
<dbReference type="InterPro" id="IPR002213">
    <property type="entry name" value="UDP_glucos_trans"/>
</dbReference>
<dbReference type="CDD" id="cd03784">
    <property type="entry name" value="GT1_Gtf-like"/>
    <property type="match status" value="1"/>
</dbReference>
<dbReference type="FunFam" id="3.40.50.2000:FF:000009">
    <property type="entry name" value="Sterol 3-beta-glucosyltransferase UGT80A2"/>
    <property type="match status" value="1"/>
</dbReference>
<dbReference type="PANTHER" id="PTHR48050:SF13">
    <property type="entry name" value="STEROL 3-BETA-GLUCOSYLTRANSFERASE UGT80A2"/>
    <property type="match status" value="1"/>
</dbReference>
<reference evidence="3 4" key="1">
    <citation type="journal article" date="2014" name="BMC Genomics">
        <title>Genome based analysis of type-I polyketide synthase and nonribosomal peptide synthetase gene clusters in seven strains of five representative Nocardia species.</title>
        <authorList>
            <person name="Komaki H."/>
            <person name="Ichikawa N."/>
            <person name="Hosoyama A."/>
            <person name="Takahashi-Nakaguchi A."/>
            <person name="Matsuzawa T."/>
            <person name="Suzuki K."/>
            <person name="Fujita N."/>
            <person name="Gonoi T."/>
        </authorList>
    </citation>
    <scope>NUCLEOTIDE SEQUENCE [LARGE SCALE GENOMIC DNA]</scope>
    <source>
        <strain evidence="3 4">NBRC 15531</strain>
    </source>
</reference>
<organism evidence="3 4">
    <name type="scientific">Nocardia asteroides NBRC 15531</name>
    <dbReference type="NCBI Taxonomy" id="1110697"/>
    <lineage>
        <taxon>Bacteria</taxon>
        <taxon>Bacillati</taxon>
        <taxon>Actinomycetota</taxon>
        <taxon>Actinomycetes</taxon>
        <taxon>Mycobacteriales</taxon>
        <taxon>Nocardiaceae</taxon>
        <taxon>Nocardia</taxon>
    </lineage>
</organism>
<protein>
    <submittedName>
        <fullName evidence="3">Glycosyltransferase</fullName>
    </submittedName>
</protein>
<evidence type="ECO:0000313" key="4">
    <source>
        <dbReference type="Proteomes" id="UP000017048"/>
    </source>
</evidence>
<dbReference type="GO" id="GO:0008194">
    <property type="term" value="F:UDP-glycosyltransferase activity"/>
    <property type="evidence" value="ECO:0007669"/>
    <property type="project" value="InterPro"/>
</dbReference>
<evidence type="ECO:0000313" key="3">
    <source>
        <dbReference type="EMBL" id="GAD86386.1"/>
    </source>
</evidence>
<proteinExistence type="predicted"/>
<keyword evidence="4" id="KW-1185">Reference proteome</keyword>
<dbReference type="GO" id="GO:0017000">
    <property type="term" value="P:antibiotic biosynthetic process"/>
    <property type="evidence" value="ECO:0007669"/>
    <property type="project" value="UniProtKB-ARBA"/>
</dbReference>
<sequence>MRALLAFTGSRGDAQPGILLARALRARGHEVTLALAPNLVGFATGHGIAAVPFGRDSAELLAAQRTDPRFGSRDPRARLRAVVDLQRRGVSEMLADLRSLVPGHDVVVAGMAGEEAAAAVAGEAGLPFAALHFFPIQPTTVVPVVPAPWADAIPGVVNRVAWSALARARAGALAPVLPAGRPTPYTRIQAYEPELFPGLDAEIDGPFTGFPIDVDGLFTATADSALPPVRPERHRGHPGPETPAGGDSLPAGRRQADASAVGTEAHGPSSSALHRWLADGSAPIYVGFGSMDVGDPAEFTAMLRAVCARRNRRLLLASGWAAIAPEIDAEVAIVDQVDHTTVLPRCVAAVHHGGAGTTAAALRAGVPQVICSVQADQPYWGQALRRLGLAATLPARGLTGPRLDAALDRISTPAVRRRSAEYAAMFRTDGVARAADAVAALIAHRSELVHIAGRSA</sequence>
<dbReference type="GeneID" id="91517273"/>
<dbReference type="InterPro" id="IPR010610">
    <property type="entry name" value="EryCIII-like_C"/>
</dbReference>
<dbReference type="STRING" id="1824.SAMN05444423_102236"/>